<dbReference type="Proteomes" id="UP000595362">
    <property type="component" value="Chromosome"/>
</dbReference>
<dbReference type="EMBL" id="CP066681">
    <property type="protein sequence ID" value="QQG36145.1"/>
    <property type="molecule type" value="Genomic_DNA"/>
</dbReference>
<evidence type="ECO:0000313" key="5">
    <source>
        <dbReference type="Proteomes" id="UP000595362"/>
    </source>
</evidence>
<dbReference type="PROSITE" id="PS51371">
    <property type="entry name" value="CBS"/>
    <property type="match status" value="2"/>
</dbReference>
<accession>A0A7T5UH83</accession>
<dbReference type="InterPro" id="IPR046342">
    <property type="entry name" value="CBS_dom_sf"/>
</dbReference>
<evidence type="ECO:0000313" key="4">
    <source>
        <dbReference type="EMBL" id="QQG36145.1"/>
    </source>
</evidence>
<evidence type="ECO:0000256" key="1">
    <source>
        <dbReference type="ARBA" id="ARBA00023122"/>
    </source>
</evidence>
<proteinExistence type="predicted"/>
<dbReference type="Gene3D" id="3.10.580.10">
    <property type="entry name" value="CBS-domain"/>
    <property type="match status" value="1"/>
</dbReference>
<dbReference type="PANTHER" id="PTHR43080:SF2">
    <property type="entry name" value="CBS DOMAIN-CONTAINING PROTEIN"/>
    <property type="match status" value="1"/>
</dbReference>
<dbReference type="Pfam" id="PF00571">
    <property type="entry name" value="CBS"/>
    <property type="match status" value="2"/>
</dbReference>
<feature type="domain" description="CBS" evidence="3">
    <location>
        <begin position="7"/>
        <end position="64"/>
    </location>
</feature>
<dbReference type="InterPro" id="IPR051257">
    <property type="entry name" value="Diverse_CBS-Domain"/>
</dbReference>
<dbReference type="InterPro" id="IPR000644">
    <property type="entry name" value="CBS_dom"/>
</dbReference>
<sequence>MPCRDALISSVVSLKESHSFDEALALLDQNNIRSAPVIGEDSEYLGMFSLKSTFKALLPVAITMEGGLDNVDFVIGASPGIAKKLKKIGPRHIGDHIDNGIVAGHLDTPLLEAMRLMVRQGSPLPVVDRKTGRFIGLVSEQSILNTFRHLQEIVANRPAELSPEDVALLKEFGVLD</sequence>
<protein>
    <submittedName>
        <fullName evidence="4">CBS domain-containing protein</fullName>
    </submittedName>
</protein>
<dbReference type="PANTHER" id="PTHR43080">
    <property type="entry name" value="CBS DOMAIN-CONTAINING PROTEIN CBSX3, MITOCHONDRIAL"/>
    <property type="match status" value="1"/>
</dbReference>
<feature type="domain" description="CBS" evidence="3">
    <location>
        <begin position="97"/>
        <end position="153"/>
    </location>
</feature>
<reference evidence="4 5" key="1">
    <citation type="submission" date="2020-07" db="EMBL/GenBank/DDBJ databases">
        <title>Huge and variable diversity of episymbiotic CPR bacteria and DPANN archaea in groundwater ecosystems.</title>
        <authorList>
            <person name="He C.Y."/>
            <person name="Keren R."/>
            <person name="Whittaker M."/>
            <person name="Farag I.F."/>
            <person name="Doudna J."/>
            <person name="Cate J.H.D."/>
            <person name="Banfield J.F."/>
        </authorList>
    </citation>
    <scope>NUCLEOTIDE SEQUENCE [LARGE SCALE GENOMIC DNA]</scope>
    <source>
        <strain evidence="4">NC_groundwater_70_Ag_B-0.1um_54_66</strain>
    </source>
</reference>
<name>A0A7T5UH83_9BACT</name>
<dbReference type="CDD" id="cd02205">
    <property type="entry name" value="CBS_pair_SF"/>
    <property type="match status" value="1"/>
</dbReference>
<organism evidence="4 5">
    <name type="scientific">Micavibrio aeruginosavorus</name>
    <dbReference type="NCBI Taxonomy" id="349221"/>
    <lineage>
        <taxon>Bacteria</taxon>
        <taxon>Pseudomonadati</taxon>
        <taxon>Bdellovibrionota</taxon>
        <taxon>Bdellovibrionia</taxon>
        <taxon>Bdellovibrionales</taxon>
        <taxon>Pseudobdellovibrionaceae</taxon>
        <taxon>Micavibrio</taxon>
    </lineage>
</organism>
<dbReference type="SMART" id="SM00116">
    <property type="entry name" value="CBS"/>
    <property type="match status" value="2"/>
</dbReference>
<evidence type="ECO:0000259" key="3">
    <source>
        <dbReference type="PROSITE" id="PS51371"/>
    </source>
</evidence>
<gene>
    <name evidence="4" type="ORF">HYS17_11755</name>
</gene>
<keyword evidence="1 2" id="KW-0129">CBS domain</keyword>
<evidence type="ECO:0000256" key="2">
    <source>
        <dbReference type="PROSITE-ProRule" id="PRU00703"/>
    </source>
</evidence>
<dbReference type="SUPFAM" id="SSF54631">
    <property type="entry name" value="CBS-domain pair"/>
    <property type="match status" value="1"/>
</dbReference>
<dbReference type="AlphaFoldDB" id="A0A7T5UH83"/>